<dbReference type="OrthoDB" id="6512234at2759"/>
<name>A0A7R9KZC7_9ACAR</name>
<dbReference type="GO" id="GO:0042302">
    <property type="term" value="F:structural constituent of cuticle"/>
    <property type="evidence" value="ECO:0007669"/>
    <property type="project" value="UniProtKB-UniRule"/>
</dbReference>
<proteinExistence type="predicted"/>
<evidence type="ECO:0000256" key="3">
    <source>
        <dbReference type="SAM" id="SignalP"/>
    </source>
</evidence>
<evidence type="ECO:0000256" key="1">
    <source>
        <dbReference type="PROSITE-ProRule" id="PRU00497"/>
    </source>
</evidence>
<dbReference type="Proteomes" id="UP000759131">
    <property type="component" value="Unassembled WGS sequence"/>
</dbReference>
<protein>
    <submittedName>
        <fullName evidence="4">Uncharacterized protein</fullName>
    </submittedName>
</protein>
<feature type="compositionally biased region" description="Basic and acidic residues" evidence="2">
    <location>
        <begin position="143"/>
        <end position="174"/>
    </location>
</feature>
<dbReference type="Pfam" id="PF00379">
    <property type="entry name" value="Chitin_bind_4"/>
    <property type="match status" value="1"/>
</dbReference>
<dbReference type="EMBL" id="OC864821">
    <property type="protein sequence ID" value="CAD7631963.1"/>
    <property type="molecule type" value="Genomic_DNA"/>
</dbReference>
<keyword evidence="1" id="KW-0193">Cuticle</keyword>
<accession>A0A7R9KZC7</accession>
<organism evidence="4">
    <name type="scientific">Medioppia subpectinata</name>
    <dbReference type="NCBI Taxonomy" id="1979941"/>
    <lineage>
        <taxon>Eukaryota</taxon>
        <taxon>Metazoa</taxon>
        <taxon>Ecdysozoa</taxon>
        <taxon>Arthropoda</taxon>
        <taxon>Chelicerata</taxon>
        <taxon>Arachnida</taxon>
        <taxon>Acari</taxon>
        <taxon>Acariformes</taxon>
        <taxon>Sarcoptiformes</taxon>
        <taxon>Oribatida</taxon>
        <taxon>Brachypylina</taxon>
        <taxon>Oppioidea</taxon>
        <taxon>Oppiidae</taxon>
        <taxon>Medioppia</taxon>
    </lineage>
</organism>
<gene>
    <name evidence="4" type="ORF">OSB1V03_LOCUS12370</name>
</gene>
<feature type="chain" id="PRO_5036403445" evidence="3">
    <location>
        <begin position="17"/>
        <end position="802"/>
    </location>
</feature>
<evidence type="ECO:0000256" key="2">
    <source>
        <dbReference type="SAM" id="MobiDB-lite"/>
    </source>
</evidence>
<feature type="region of interest" description="Disordered" evidence="2">
    <location>
        <begin position="677"/>
        <end position="705"/>
    </location>
</feature>
<evidence type="ECO:0000313" key="4">
    <source>
        <dbReference type="EMBL" id="CAD7631963.1"/>
    </source>
</evidence>
<dbReference type="InterPro" id="IPR000618">
    <property type="entry name" value="Insect_cuticle"/>
</dbReference>
<keyword evidence="5" id="KW-1185">Reference proteome</keyword>
<feature type="compositionally biased region" description="Basic residues" evidence="2">
    <location>
        <begin position="685"/>
        <end position="701"/>
    </location>
</feature>
<dbReference type="EMBL" id="CAJPIZ010010246">
    <property type="protein sequence ID" value="CAG2112393.1"/>
    <property type="molecule type" value="Genomic_DNA"/>
</dbReference>
<keyword evidence="3" id="KW-0732">Signal</keyword>
<dbReference type="AlphaFoldDB" id="A0A7R9KZC7"/>
<evidence type="ECO:0000313" key="5">
    <source>
        <dbReference type="Proteomes" id="UP000759131"/>
    </source>
</evidence>
<dbReference type="PROSITE" id="PS51155">
    <property type="entry name" value="CHIT_BIND_RR_2"/>
    <property type="match status" value="1"/>
</dbReference>
<feature type="signal peptide" evidence="3">
    <location>
        <begin position="1"/>
        <end position="16"/>
    </location>
</feature>
<sequence>MNMLILLPLLVGSCLATPIQPQPQGYNIKTIKGRQFRDEIRSSDGIVYGKYGFQDPTGGLRIVKYTAGKDGIQSQGDGIQAGPPGSGIPISSQPIVWNSNEPIYVDQAPLTYGSYNPSVRHQSEPFITERDQQRYLNIDESIDGVRDEVIDDSKPVTEPKSEVEPKDESKDRQPVNDQQQPSLLVSGVSPVNVQRQVLSGDDHIFPQVLFGQRRLVEPQTQQQPQQQQQYAIKGKSLVRPIVGYGQPLIPRQQVVYQTVQQPQQFPISVEDHRVSSQGVKRPVIEYQVRPVQQQQQVQQQVQPHVPREWVRKPSYQVLPAQGVKGYSSQRNNYQYFIQPVIPSVNIDLIQRQPQQQQVYQQQVYQQQVPQVLSLTHEQQVPLVDQRRDLVDQRIVVQQQDSHVGHDVDHRPLPVGQDLKTQDIVSQKQAVKTPVVGDHKVVIHESVRQSVPTIIGGHRVISYQLPTQQLQQQQFVYPQVQQYYTGSSIPSQPQQQQQPIQHSLPISDLQQYYSLIAQTPIQYDNQYVSYIGGQQPYQYSSPIDQQVPQQQVSAIQGQEIGTEQPTQFGVGQGVQGVQQVRVQGAQQHLSDDLSVVGRGQDQRVPQRQQQIQYSVDQNHGDFIKDTDKSLDSLLSIDLETPKETNLRVWEPIPKPNMSSVISPDLKTEANKVVDSLWPNEDETDKKHRKKKKKRKRKKHHSSGRQITNMKQDYVANVNVVNNNAGAAGVPGVNTTTTTNSTATTVTASTTTAATVAPANIVGNAISNATSAVPAVANAITPVVNSITSALTGILGSLGSAAGG</sequence>
<feature type="region of interest" description="Disordered" evidence="2">
    <location>
        <begin position="140"/>
        <end position="186"/>
    </location>
</feature>
<reference evidence="4" key="1">
    <citation type="submission" date="2020-11" db="EMBL/GenBank/DDBJ databases">
        <authorList>
            <person name="Tran Van P."/>
        </authorList>
    </citation>
    <scope>NUCLEOTIDE SEQUENCE</scope>
</reference>
<feature type="compositionally biased region" description="Polar residues" evidence="2">
    <location>
        <begin position="175"/>
        <end position="186"/>
    </location>
</feature>